<comment type="caution">
    <text evidence="3">The sequence shown here is derived from an EMBL/GenBank/DDBJ whole genome shotgun (WGS) entry which is preliminary data.</text>
</comment>
<dbReference type="Proteomes" id="UP000266258">
    <property type="component" value="Unassembled WGS sequence"/>
</dbReference>
<dbReference type="GO" id="GO:0008199">
    <property type="term" value="F:ferric iron binding"/>
    <property type="evidence" value="ECO:0007669"/>
    <property type="project" value="InterPro"/>
</dbReference>
<organism evidence="3 4">
    <name type="scientific">Psittacicella melopsittaci</name>
    <dbReference type="NCBI Taxonomy" id="2028576"/>
    <lineage>
        <taxon>Bacteria</taxon>
        <taxon>Pseudomonadati</taxon>
        <taxon>Pseudomonadota</taxon>
        <taxon>Gammaproteobacteria</taxon>
        <taxon>Pasteurellales</taxon>
        <taxon>Psittacicellaceae</taxon>
        <taxon>Psittacicella</taxon>
    </lineage>
</organism>
<dbReference type="PROSITE" id="PS01344">
    <property type="entry name" value="FRATAXIN_1"/>
    <property type="match status" value="1"/>
</dbReference>
<evidence type="ECO:0000313" key="4">
    <source>
        <dbReference type="Proteomes" id="UP000266258"/>
    </source>
</evidence>
<gene>
    <name evidence="3" type="primary">cyaY</name>
    <name evidence="3" type="ORF">CJP74_00120</name>
</gene>
<evidence type="ECO:0000313" key="3">
    <source>
        <dbReference type="EMBL" id="RIY34196.1"/>
    </source>
</evidence>
<dbReference type="PROSITE" id="PS50810">
    <property type="entry name" value="FRATAXIN_2"/>
    <property type="match status" value="1"/>
</dbReference>
<dbReference type="InterPro" id="IPR020895">
    <property type="entry name" value="Frataxin_CS"/>
</dbReference>
<evidence type="ECO:0000256" key="2">
    <source>
        <dbReference type="ARBA" id="ARBA00023004"/>
    </source>
</evidence>
<dbReference type="InterPro" id="IPR036524">
    <property type="entry name" value="Frataxin/CyaY_sf"/>
</dbReference>
<dbReference type="SUPFAM" id="SSF55387">
    <property type="entry name" value="Frataxin/Nqo15-like"/>
    <property type="match status" value="1"/>
</dbReference>
<keyword evidence="4" id="KW-1185">Reference proteome</keyword>
<protein>
    <submittedName>
        <fullName evidence="3">Iron donor protein CyaY</fullName>
    </submittedName>
</protein>
<sequence length="111" mass="12727">MSIDTPRYLAEIDRVWNEISDTLEEQEIDVDAYVIGSVFTIEAADRSQVIINRQEPKHELWLASTAGASHFIYDPEKDDWINTADQQSSFWSHLDIALNAIGVPKLFVNKY</sequence>
<name>A0A3A1YA40_9GAMM</name>
<evidence type="ECO:0000256" key="1">
    <source>
        <dbReference type="ARBA" id="ARBA00008183"/>
    </source>
</evidence>
<dbReference type="InterPro" id="IPR002908">
    <property type="entry name" value="Frataxin/CyaY"/>
</dbReference>
<proteinExistence type="inferred from homology"/>
<accession>A0A3A1YA40</accession>
<dbReference type="EMBL" id="NRJH01000002">
    <property type="protein sequence ID" value="RIY34196.1"/>
    <property type="molecule type" value="Genomic_DNA"/>
</dbReference>
<keyword evidence="2" id="KW-0408">Iron</keyword>
<dbReference type="NCBIfam" id="TIGR03421">
    <property type="entry name" value="FeS_CyaY"/>
    <property type="match status" value="1"/>
</dbReference>
<reference evidence="3 4" key="1">
    <citation type="submission" date="2017-08" db="EMBL/GenBank/DDBJ databases">
        <title>Reclassification of Bisgaard taxon 37 and 44.</title>
        <authorList>
            <person name="Christensen H."/>
        </authorList>
    </citation>
    <scope>NUCLEOTIDE SEQUENCE [LARGE SCALE GENOMIC DNA]</scope>
    <source>
        <strain evidence="3 4">B96_4</strain>
    </source>
</reference>
<dbReference type="RefSeq" id="WP_119496246.1">
    <property type="nucleotide sequence ID" value="NZ_NRJH01000002.1"/>
</dbReference>
<dbReference type="AlphaFoldDB" id="A0A3A1YA40"/>
<dbReference type="GO" id="GO:0016226">
    <property type="term" value="P:iron-sulfur cluster assembly"/>
    <property type="evidence" value="ECO:0007669"/>
    <property type="project" value="InterPro"/>
</dbReference>
<dbReference type="SMART" id="SM01219">
    <property type="entry name" value="Frataxin_Cyay"/>
    <property type="match status" value="1"/>
</dbReference>
<dbReference type="GO" id="GO:0005737">
    <property type="term" value="C:cytoplasm"/>
    <property type="evidence" value="ECO:0007669"/>
    <property type="project" value="UniProtKB-ARBA"/>
</dbReference>
<dbReference type="Gene3D" id="3.30.920.10">
    <property type="entry name" value="Frataxin/CyaY"/>
    <property type="match status" value="1"/>
</dbReference>
<dbReference type="OrthoDB" id="285675at2"/>
<dbReference type="Pfam" id="PF01491">
    <property type="entry name" value="Frataxin_Cyay"/>
    <property type="match status" value="1"/>
</dbReference>
<comment type="similarity">
    <text evidence="1">Belongs to the frataxin family.</text>
</comment>